<name>A0AAF0EK75_9BASI</name>
<dbReference type="InterPro" id="IPR051912">
    <property type="entry name" value="Alkylbase_DNA_Glycosylase/TA"/>
</dbReference>
<feature type="region of interest" description="Disordered" evidence="4">
    <location>
        <begin position="499"/>
        <end position="527"/>
    </location>
</feature>
<feature type="compositionally biased region" description="Basic and acidic residues" evidence="4">
    <location>
        <begin position="559"/>
        <end position="572"/>
    </location>
</feature>
<keyword evidence="3" id="KW-0234">DNA repair</keyword>
<keyword evidence="8" id="KW-1185">Reference proteome</keyword>
<proteinExistence type="inferred from homology"/>
<dbReference type="SMART" id="SM00478">
    <property type="entry name" value="ENDO3c"/>
    <property type="match status" value="1"/>
</dbReference>
<keyword evidence="2" id="KW-0227">DNA damage</keyword>
<feature type="compositionally biased region" description="Polar residues" evidence="4">
    <location>
        <begin position="433"/>
        <end position="447"/>
    </location>
</feature>
<dbReference type="PANTHER" id="PTHR43003:SF5">
    <property type="entry name" value="DNA-3-METHYLADENINE GLYCOSYLASE"/>
    <property type="match status" value="1"/>
</dbReference>
<dbReference type="InterPro" id="IPR003265">
    <property type="entry name" value="HhH-GPD_domain"/>
</dbReference>
<evidence type="ECO:0000313" key="7">
    <source>
        <dbReference type="EMBL" id="WFD24271.1"/>
    </source>
</evidence>
<dbReference type="InterPro" id="IPR011257">
    <property type="entry name" value="DNA_glycosylase"/>
</dbReference>
<dbReference type="Gene3D" id="1.10.1670.40">
    <property type="match status" value="2"/>
</dbReference>
<dbReference type="CDD" id="cd00056">
    <property type="entry name" value="ENDO3c"/>
    <property type="match status" value="1"/>
</dbReference>
<keyword evidence="7" id="KW-0378">Hydrolase</keyword>
<accession>A0AAF0EK75</accession>
<dbReference type="SUPFAM" id="SSF48150">
    <property type="entry name" value="DNA-glycosylase"/>
    <property type="match status" value="1"/>
</dbReference>
<dbReference type="Proteomes" id="UP001214415">
    <property type="component" value="Chromosome 6"/>
</dbReference>
<dbReference type="Pfam" id="PF00730">
    <property type="entry name" value="HhH-GPD"/>
    <property type="match status" value="1"/>
</dbReference>
<keyword evidence="5" id="KW-1133">Transmembrane helix</keyword>
<dbReference type="Gene3D" id="1.10.340.30">
    <property type="entry name" value="Hypothetical protein, domain 2"/>
    <property type="match status" value="1"/>
</dbReference>
<reference evidence="7" key="1">
    <citation type="submission" date="2023-03" db="EMBL/GenBank/DDBJ databases">
        <title>Mating type loci evolution in Malassezia.</title>
        <authorList>
            <person name="Coelho M.A."/>
        </authorList>
    </citation>
    <scope>NUCLEOTIDE SEQUENCE</scope>
    <source>
        <strain evidence="7">CBS 12830</strain>
    </source>
</reference>
<dbReference type="GO" id="GO:0005634">
    <property type="term" value="C:nucleus"/>
    <property type="evidence" value="ECO:0007669"/>
    <property type="project" value="TreeGrafter"/>
</dbReference>
<gene>
    <name evidence="7" type="ORF">MEQU1_002968</name>
</gene>
<evidence type="ECO:0000256" key="4">
    <source>
        <dbReference type="SAM" id="MobiDB-lite"/>
    </source>
</evidence>
<dbReference type="PANTHER" id="PTHR43003">
    <property type="entry name" value="DNA-3-METHYLADENINE GLYCOSYLASE"/>
    <property type="match status" value="1"/>
</dbReference>
<dbReference type="GO" id="GO:0043916">
    <property type="term" value="F:DNA-7-methylguanine glycosylase activity"/>
    <property type="evidence" value="ECO:0007669"/>
    <property type="project" value="TreeGrafter"/>
</dbReference>
<dbReference type="EMBL" id="CP119905">
    <property type="protein sequence ID" value="WFD24271.1"/>
    <property type="molecule type" value="Genomic_DNA"/>
</dbReference>
<dbReference type="GO" id="GO:0032993">
    <property type="term" value="C:protein-DNA complex"/>
    <property type="evidence" value="ECO:0007669"/>
    <property type="project" value="TreeGrafter"/>
</dbReference>
<feature type="domain" description="HhH-GPD" evidence="6">
    <location>
        <begin position="762"/>
        <end position="940"/>
    </location>
</feature>
<dbReference type="GO" id="GO:0006307">
    <property type="term" value="P:DNA alkylation repair"/>
    <property type="evidence" value="ECO:0007669"/>
    <property type="project" value="TreeGrafter"/>
</dbReference>
<dbReference type="AlphaFoldDB" id="A0AAF0EK75"/>
<dbReference type="EC" id="3.2.2.21" evidence="7"/>
<feature type="transmembrane region" description="Helical" evidence="5">
    <location>
        <begin position="12"/>
        <end position="37"/>
    </location>
</feature>
<keyword evidence="7" id="KW-0326">Glycosidase</keyword>
<comment type="similarity">
    <text evidence="1">Belongs to the alkylbase DNA glycosidase AlkA family.</text>
</comment>
<feature type="region of interest" description="Disordered" evidence="4">
    <location>
        <begin position="120"/>
        <end position="149"/>
    </location>
</feature>
<organism evidence="7 8">
    <name type="scientific">Malassezia equina</name>
    <dbReference type="NCBI Taxonomy" id="1381935"/>
    <lineage>
        <taxon>Eukaryota</taxon>
        <taxon>Fungi</taxon>
        <taxon>Dikarya</taxon>
        <taxon>Basidiomycota</taxon>
        <taxon>Ustilaginomycotina</taxon>
        <taxon>Malasseziomycetes</taxon>
        <taxon>Malasseziales</taxon>
        <taxon>Malasseziaceae</taxon>
        <taxon>Malassezia</taxon>
    </lineage>
</organism>
<evidence type="ECO:0000313" key="8">
    <source>
        <dbReference type="Proteomes" id="UP001214415"/>
    </source>
</evidence>
<dbReference type="GO" id="GO:0032131">
    <property type="term" value="F:alkylated DNA binding"/>
    <property type="evidence" value="ECO:0007669"/>
    <property type="project" value="TreeGrafter"/>
</dbReference>
<evidence type="ECO:0000256" key="2">
    <source>
        <dbReference type="ARBA" id="ARBA00022763"/>
    </source>
</evidence>
<feature type="region of interest" description="Disordered" evidence="4">
    <location>
        <begin position="329"/>
        <end position="354"/>
    </location>
</feature>
<feature type="region of interest" description="Disordered" evidence="4">
    <location>
        <begin position="433"/>
        <end position="469"/>
    </location>
</feature>
<feature type="compositionally biased region" description="Polar residues" evidence="4">
    <location>
        <begin position="342"/>
        <end position="354"/>
    </location>
</feature>
<dbReference type="FunFam" id="1.10.340.30:FF:000004">
    <property type="entry name" value="DNA-3-methyladenine glycosylase II"/>
    <property type="match status" value="1"/>
</dbReference>
<feature type="region of interest" description="Disordered" evidence="4">
    <location>
        <begin position="554"/>
        <end position="577"/>
    </location>
</feature>
<evidence type="ECO:0000259" key="6">
    <source>
        <dbReference type="SMART" id="SM00478"/>
    </source>
</evidence>
<dbReference type="GO" id="GO:0006285">
    <property type="term" value="P:base-excision repair, AP site formation"/>
    <property type="evidence" value="ECO:0007669"/>
    <property type="project" value="UniProtKB-ARBA"/>
</dbReference>
<sequence>MASESISTPGLIIALTAGIGGGMLVICAFGLLSGYLVRRHWLAKREESLQRTRLQTWYPLTNSVQSSMHVPKADEEKVEMVTLYQVPDMPVTTPANLRPGAFSSVSPPRHAALLVTPPAKAAPPKLDLSSSLEDPTPSPSHVPPHSMDLPSVAMQRSASPQVVPRTQSFRNKLHLSHSLSPKSSIRQASQRYSRLSQGMLSRFPSHFRSHRSSRAVSLESGESIGMPENQIPTARRLTRKEPRFQYDSSSYSSSVGTPEDGCVVPTNGISSPVMLPPPALLKPEEATSNDMLQERIRAWQESSRDAAPPEEDDAISLVAELPSLTQYRSNRAALRRQDTRSSAHSAGSESEYTQTTMSEVLQPYLSMEPCQLTRIPSIRPQFMAETSLESWLGPEDPKLASSAQTPESEERGASLFGEVPMVVSNDVEGALTPQRSSQASELSLSQPGPSPQALAAPISPYAPRTPSPLGRYAPAKAGVPIASTPSAPVPTTDVQLYLAPMNDTPSQPQLAPYATSNSSRSSFPSSARFSNEIVPNWKHNSHTTMSTDITWVESQSAVSKDREAADSPRPSEGHSAAHLRMPETAAVAPLSMGKVPDWQGLRSVSGVSCVEAMGYAFDDPSDMDHAIHDAACPAIWQGPEIEPMTMRRSARLLGSSVPVKAPDPVEKAPMFSAPARKRRKAEVSPGTETLPSLLPADEVTQCTTLTQPKLPFSLSQAREHLCRVDPRFQSLFAQMDLKTYEELRDGQVKELNLFRVLTTSILGQQISWLAARSIMYKFCRVFDPSLPLQPDFERIPKEQLPFPTPLQVLEATDECLRSAGLSSAKITYVRDVARRFADGRLDVRKIITMDPEACIAELTQVRGVGRWTAEMLLMFALRSPDVLPVGDLGVQRGIVRFYLADAAGLTVSAPKRKSTYVPPDLPPVCPCPPSSLSLADLRLRAQGKKTARKMYLDPDEMAALAEPWAPFRSVACMFMWSIES</sequence>
<evidence type="ECO:0000256" key="5">
    <source>
        <dbReference type="SAM" id="Phobius"/>
    </source>
</evidence>
<dbReference type="GO" id="GO:0008725">
    <property type="term" value="F:DNA-3-methyladenine glycosylase activity"/>
    <property type="evidence" value="ECO:0007669"/>
    <property type="project" value="TreeGrafter"/>
</dbReference>
<keyword evidence="5" id="KW-0812">Transmembrane</keyword>
<protein>
    <submittedName>
        <fullName evidence="7">DNA-3-methyladenine glycosylase II</fullName>
        <ecNumber evidence="7">3.2.2.21</ecNumber>
    </submittedName>
</protein>
<feature type="compositionally biased region" description="Low complexity" evidence="4">
    <location>
        <begin position="516"/>
        <end position="527"/>
    </location>
</feature>
<feature type="region of interest" description="Disordered" evidence="4">
    <location>
        <begin position="392"/>
        <end position="415"/>
    </location>
</feature>
<keyword evidence="5" id="KW-0472">Membrane</keyword>
<evidence type="ECO:0000256" key="3">
    <source>
        <dbReference type="ARBA" id="ARBA00023204"/>
    </source>
</evidence>
<evidence type="ECO:0000256" key="1">
    <source>
        <dbReference type="ARBA" id="ARBA00010817"/>
    </source>
</evidence>